<comment type="caution">
    <text evidence="1">The sequence shown here is derived from an EMBL/GenBank/DDBJ whole genome shotgun (WGS) entry which is preliminary data.</text>
</comment>
<keyword evidence="2" id="KW-1185">Reference proteome</keyword>
<proteinExistence type="predicted"/>
<accession>A0ABT0CDD9</accession>
<dbReference type="EMBL" id="JAFIRA010000026">
    <property type="protein sequence ID" value="MCJ2543340.1"/>
    <property type="molecule type" value="Genomic_DNA"/>
</dbReference>
<dbReference type="Proteomes" id="UP000830835">
    <property type="component" value="Unassembled WGS sequence"/>
</dbReference>
<organism evidence="1 2">
    <name type="scientific">Thermostichus vulcanus str. 'Rupite'</name>
    <dbReference type="NCBI Taxonomy" id="2813851"/>
    <lineage>
        <taxon>Bacteria</taxon>
        <taxon>Bacillati</taxon>
        <taxon>Cyanobacteriota</taxon>
        <taxon>Cyanophyceae</taxon>
        <taxon>Thermostichales</taxon>
        <taxon>Thermostichaceae</taxon>
        <taxon>Thermostichus</taxon>
    </lineage>
</organism>
<name>A0ABT0CDD9_THEVL</name>
<reference evidence="1" key="1">
    <citation type="submission" date="2021-02" db="EMBL/GenBank/DDBJ databases">
        <title>The CRISPR/cas machinery reduction and long-range gene transfer in the hot spring cyanobacterium Synechococcus.</title>
        <authorList>
            <person name="Dvorak P."/>
            <person name="Jahodarova E."/>
            <person name="Hasler P."/>
            <person name="Poulickova A."/>
        </authorList>
    </citation>
    <scope>NUCLEOTIDE SEQUENCE</scope>
    <source>
        <strain evidence="1">Rupite</strain>
    </source>
</reference>
<evidence type="ECO:0000313" key="1">
    <source>
        <dbReference type="EMBL" id="MCJ2543340.1"/>
    </source>
</evidence>
<dbReference type="Gene3D" id="3.30.450.20">
    <property type="entry name" value="PAS domain"/>
    <property type="match status" value="1"/>
</dbReference>
<evidence type="ECO:0000313" key="2">
    <source>
        <dbReference type="Proteomes" id="UP000830835"/>
    </source>
</evidence>
<dbReference type="RefSeq" id="WP_244350618.1">
    <property type="nucleotide sequence ID" value="NZ_JAFIRA010000026.1"/>
</dbReference>
<protein>
    <submittedName>
        <fullName evidence="1">Uncharacterized protein</fullName>
    </submittedName>
</protein>
<gene>
    <name evidence="1" type="ORF">JX360_10550</name>
</gene>
<sequence length="89" mass="9336">MRLEVGLNQETREPHPDLVAAVLNQGKTLGLSPATVLIDKAQTEHFFSASAAPITDLAGNISGVVVTFRSDPGESRRLPGVGIRVMGGV</sequence>